<dbReference type="EMBL" id="JANIEX010000279">
    <property type="protein sequence ID" value="KAJ3569606.1"/>
    <property type="molecule type" value="Genomic_DNA"/>
</dbReference>
<keyword evidence="7" id="KW-1185">Reference proteome</keyword>
<dbReference type="Gene3D" id="3.40.50.300">
    <property type="entry name" value="P-loop containing nucleotide triphosphate hydrolases"/>
    <property type="match status" value="1"/>
</dbReference>
<gene>
    <name evidence="6" type="ORF">NP233_g4936</name>
</gene>
<dbReference type="Gene3D" id="3.20.20.70">
    <property type="entry name" value="Aldolase class I"/>
    <property type="match status" value="1"/>
</dbReference>
<feature type="domain" description="SDH C-terminal" evidence="5">
    <location>
        <begin position="716"/>
        <end position="746"/>
    </location>
</feature>
<evidence type="ECO:0000259" key="5">
    <source>
        <dbReference type="Pfam" id="PF18317"/>
    </source>
</evidence>
<dbReference type="Pfam" id="PF01487">
    <property type="entry name" value="DHquinase_I"/>
    <property type="match status" value="1"/>
</dbReference>
<dbReference type="InterPro" id="IPR027417">
    <property type="entry name" value="P-loop_NTPase"/>
</dbReference>
<dbReference type="CDD" id="cd00502">
    <property type="entry name" value="DHQase_I"/>
    <property type="match status" value="1"/>
</dbReference>
<dbReference type="SUPFAM" id="SSF51735">
    <property type="entry name" value="NAD(P)-binding Rossmann-fold domains"/>
    <property type="match status" value="1"/>
</dbReference>
<feature type="domain" description="Shikimate dehydrogenase substrate binding N-terminal" evidence="4">
    <location>
        <begin position="461"/>
        <end position="541"/>
    </location>
</feature>
<dbReference type="InterPro" id="IPR046346">
    <property type="entry name" value="Aminoacid_DH-like_N_sf"/>
</dbReference>
<dbReference type="Proteomes" id="UP001213000">
    <property type="component" value="Unassembled WGS sequence"/>
</dbReference>
<comment type="similarity">
    <text evidence="2">In the N-terminal section; belongs to the shikimate kinase family.</text>
</comment>
<dbReference type="Pfam" id="PF01488">
    <property type="entry name" value="Shikimate_DH"/>
    <property type="match status" value="1"/>
</dbReference>
<dbReference type="GO" id="GO:0009423">
    <property type="term" value="P:chorismate biosynthetic process"/>
    <property type="evidence" value="ECO:0007669"/>
    <property type="project" value="TreeGrafter"/>
</dbReference>
<name>A0AAD5VTV7_9AGAR</name>
<dbReference type="GO" id="GO:0003855">
    <property type="term" value="F:3-dehydroquinate dehydratase activity"/>
    <property type="evidence" value="ECO:0007669"/>
    <property type="project" value="InterPro"/>
</dbReference>
<dbReference type="GO" id="GO:0005737">
    <property type="term" value="C:cytoplasm"/>
    <property type="evidence" value="ECO:0007669"/>
    <property type="project" value="InterPro"/>
</dbReference>
<accession>A0AAD5VTV7</accession>
<dbReference type="PANTHER" id="PTHR21089:SF1">
    <property type="entry name" value="BIFUNCTIONAL 3-DEHYDROQUINATE DEHYDRATASE_SHIKIMATE DEHYDROGENASE, CHLOROPLASTIC"/>
    <property type="match status" value="1"/>
</dbReference>
<evidence type="ECO:0000256" key="1">
    <source>
        <dbReference type="ARBA" id="ARBA00006477"/>
    </source>
</evidence>
<dbReference type="NCBIfam" id="TIGR01809">
    <property type="entry name" value="Shik-DH-AROM"/>
    <property type="match status" value="1"/>
</dbReference>
<dbReference type="PANTHER" id="PTHR21089">
    <property type="entry name" value="SHIKIMATE DEHYDROGENASE"/>
    <property type="match status" value="1"/>
</dbReference>
<evidence type="ECO:0000259" key="4">
    <source>
        <dbReference type="Pfam" id="PF08501"/>
    </source>
</evidence>
<dbReference type="SUPFAM" id="SSF51569">
    <property type="entry name" value="Aldolase"/>
    <property type="match status" value="1"/>
</dbReference>
<dbReference type="Pfam" id="PF18317">
    <property type="entry name" value="SDH_C"/>
    <property type="match status" value="1"/>
</dbReference>
<sequence length="758" mass="83964">MPPSRAPSPPEGNARRPSRRASIALIGMPGVGKSTLASITAKALGWDVLDTDAIFESTHRMSIPDFIASRGRDALRLAESEILANVLQKNPTEKVIACSSRVIELEENRAAIKRFREYALVIHIIREKESVAAYVRRSAVHDQDSNSWEELTALFRECCSFEFASLTVQTPHHDEDVSMEDTANELAVIFKPIEKDFFRLLRFIHGVDTNKVPTRGHRTYFLTLTYDDLAKAIPHLEDLSIGLDLWAIRGDLMASYDLSYLSFQIATLRRHSNLPLMFMIRTKSDDGTYPDIDPSNGPLIEQLTSTYQHALRLGCEYVEVRLEHPRSVSESIIPIRGNSSIIGTVYDWTGAYKWNSQEARQIYDDIIDMGVDAAVMLFTARTFEDNMLLQTFASAREGGPIPLVAINLGIEGKISRALNPYLSPVSHPLLPASGSVGHVTFQECQSILYFTGLLQPKKFYVFGHPIPHSMSPVLHKTAFLALGLPHSYSKVDTDSMDEIRRLMECPNFGGASVTLPHARNVIPILQHLSRHAKIIGAVNTVFPMSNGGHELVGDNTDWRGIKNCLLRSLSPAHTVTSATTALVLGAGGSARATIYALFRIGVVNIFVYNRTEAKAQSLAQDFQRLDHLLRVKVLDCLDLPLPIHPPPTIIVSTVPAFAGAVDSKSTAPVDVGLKLEHLHTNGGVAVELAYEKRMTPLLALAERRRAQGLQWVGVEGIDVLLEQGFEQCKMWTGRNAPAKQVRKRVLEVYDEMIGGCVN</sequence>
<dbReference type="CDD" id="cd01065">
    <property type="entry name" value="NAD_bind_Shikimate_DH"/>
    <property type="match status" value="1"/>
</dbReference>
<dbReference type="InterPro" id="IPR031322">
    <property type="entry name" value="Shikimate/glucono_kinase"/>
</dbReference>
<proteinExistence type="inferred from homology"/>
<dbReference type="GO" id="GO:0004764">
    <property type="term" value="F:shikimate 3-dehydrogenase (NADP+) activity"/>
    <property type="evidence" value="ECO:0007669"/>
    <property type="project" value="InterPro"/>
</dbReference>
<organism evidence="6 7">
    <name type="scientific">Leucocoprinus birnbaumii</name>
    <dbReference type="NCBI Taxonomy" id="56174"/>
    <lineage>
        <taxon>Eukaryota</taxon>
        <taxon>Fungi</taxon>
        <taxon>Dikarya</taxon>
        <taxon>Basidiomycota</taxon>
        <taxon>Agaricomycotina</taxon>
        <taxon>Agaricomycetes</taxon>
        <taxon>Agaricomycetidae</taxon>
        <taxon>Agaricales</taxon>
        <taxon>Agaricineae</taxon>
        <taxon>Agaricaceae</taxon>
        <taxon>Leucocoprinus</taxon>
    </lineage>
</organism>
<dbReference type="InterPro" id="IPR006151">
    <property type="entry name" value="Shikm_DH/Glu-tRNA_Rdtase"/>
</dbReference>
<dbReference type="InterPro" id="IPR010110">
    <property type="entry name" value="Shikimate_DH_AroM-type"/>
</dbReference>
<dbReference type="Gene3D" id="3.40.50.10860">
    <property type="entry name" value="Leucine Dehydrogenase, chain A, domain 1"/>
    <property type="match status" value="1"/>
</dbReference>
<dbReference type="GO" id="GO:0019632">
    <property type="term" value="P:shikimate metabolic process"/>
    <property type="evidence" value="ECO:0007669"/>
    <property type="project" value="TreeGrafter"/>
</dbReference>
<evidence type="ECO:0008006" key="8">
    <source>
        <dbReference type="Google" id="ProtNLM"/>
    </source>
</evidence>
<comment type="similarity">
    <text evidence="1">In the 2nd section; belongs to the type-I 3-dehydroquinase family.</text>
</comment>
<evidence type="ECO:0000259" key="3">
    <source>
        <dbReference type="Pfam" id="PF01488"/>
    </source>
</evidence>
<dbReference type="InterPro" id="IPR013785">
    <property type="entry name" value="Aldolase_TIM"/>
</dbReference>
<dbReference type="AlphaFoldDB" id="A0AAD5VTV7"/>
<feature type="domain" description="Quinate/shikimate 5-dehydrogenase/glutamyl-tRNA reductase" evidence="3">
    <location>
        <begin position="577"/>
        <end position="624"/>
    </location>
</feature>
<comment type="caution">
    <text evidence="6">The sequence shown here is derived from an EMBL/GenBank/DDBJ whole genome shotgun (WGS) entry which is preliminary data.</text>
</comment>
<protein>
    <recommendedName>
        <fullName evidence="8">Quinate repressor protein</fullName>
    </recommendedName>
</protein>
<evidence type="ECO:0000256" key="2">
    <source>
        <dbReference type="ARBA" id="ARBA00009349"/>
    </source>
</evidence>
<dbReference type="SUPFAM" id="SSF52540">
    <property type="entry name" value="P-loop containing nucleoside triphosphate hydrolases"/>
    <property type="match status" value="1"/>
</dbReference>
<dbReference type="Pfam" id="PF08501">
    <property type="entry name" value="Shikimate_dh_N"/>
    <property type="match status" value="1"/>
</dbReference>
<dbReference type="InterPro" id="IPR036291">
    <property type="entry name" value="NAD(P)-bd_dom_sf"/>
</dbReference>
<dbReference type="Gene3D" id="3.40.50.720">
    <property type="entry name" value="NAD(P)-binding Rossmann-like Domain"/>
    <property type="match status" value="1"/>
</dbReference>
<reference evidence="6" key="1">
    <citation type="submission" date="2022-07" db="EMBL/GenBank/DDBJ databases">
        <title>Genome Sequence of Leucocoprinus birnbaumii.</title>
        <authorList>
            <person name="Buettner E."/>
        </authorList>
    </citation>
    <scope>NUCLEOTIDE SEQUENCE</scope>
    <source>
        <strain evidence="6">VT141</strain>
    </source>
</reference>
<dbReference type="InterPro" id="IPR022893">
    <property type="entry name" value="Shikimate_DH_fam"/>
</dbReference>
<dbReference type="Pfam" id="PF01202">
    <property type="entry name" value="SKI"/>
    <property type="match status" value="1"/>
</dbReference>
<dbReference type="InterPro" id="IPR013708">
    <property type="entry name" value="Shikimate_DH-bd_N"/>
</dbReference>
<dbReference type="InterPro" id="IPR001381">
    <property type="entry name" value="DHquinase_I"/>
</dbReference>
<dbReference type="SUPFAM" id="SSF53223">
    <property type="entry name" value="Aminoacid dehydrogenase-like, N-terminal domain"/>
    <property type="match status" value="1"/>
</dbReference>
<evidence type="ECO:0000313" key="6">
    <source>
        <dbReference type="EMBL" id="KAJ3569606.1"/>
    </source>
</evidence>
<evidence type="ECO:0000313" key="7">
    <source>
        <dbReference type="Proteomes" id="UP001213000"/>
    </source>
</evidence>
<dbReference type="InterPro" id="IPR041121">
    <property type="entry name" value="SDH_C"/>
</dbReference>